<dbReference type="InterPro" id="IPR002818">
    <property type="entry name" value="DJ-1/PfpI"/>
</dbReference>
<keyword evidence="1" id="KW-0805">Transcription regulation</keyword>
<reference evidence="6" key="1">
    <citation type="journal article" date="2019" name="Int. J. Syst. Evol. Microbiol.">
        <title>The Global Catalogue of Microorganisms (GCM) 10K type strain sequencing project: providing services to taxonomists for standard genome sequencing and annotation.</title>
        <authorList>
            <consortium name="The Broad Institute Genomics Platform"/>
            <consortium name="The Broad Institute Genome Sequencing Center for Infectious Disease"/>
            <person name="Wu L."/>
            <person name="Ma J."/>
        </authorList>
    </citation>
    <scope>NUCLEOTIDE SEQUENCE [LARGE SCALE GENOMIC DNA]</scope>
    <source>
        <strain evidence="6">IBRC-M 10908</strain>
    </source>
</reference>
<dbReference type="EMBL" id="JBHSDK010000021">
    <property type="protein sequence ID" value="MFC4336814.1"/>
    <property type="molecule type" value="Genomic_DNA"/>
</dbReference>
<feature type="domain" description="HTH araC/xylS-type" evidence="4">
    <location>
        <begin position="215"/>
        <end position="312"/>
    </location>
</feature>
<dbReference type="SUPFAM" id="SSF46689">
    <property type="entry name" value="Homeodomain-like"/>
    <property type="match status" value="2"/>
</dbReference>
<proteinExistence type="predicted"/>
<gene>
    <name evidence="5" type="ORF">ACFPET_16555</name>
</gene>
<evidence type="ECO:0000313" key="5">
    <source>
        <dbReference type="EMBL" id="MFC4336814.1"/>
    </source>
</evidence>
<keyword evidence="6" id="KW-1185">Reference proteome</keyword>
<evidence type="ECO:0000256" key="3">
    <source>
        <dbReference type="ARBA" id="ARBA00023163"/>
    </source>
</evidence>
<dbReference type="PANTHER" id="PTHR43130:SF3">
    <property type="entry name" value="HTH-TYPE TRANSCRIPTIONAL REGULATOR RV1931C"/>
    <property type="match status" value="1"/>
</dbReference>
<dbReference type="RefSeq" id="WP_380623098.1">
    <property type="nucleotide sequence ID" value="NZ_JBHSDK010000021.1"/>
</dbReference>
<dbReference type="CDD" id="cd03137">
    <property type="entry name" value="GATase1_AraC_1"/>
    <property type="match status" value="1"/>
</dbReference>
<dbReference type="InterPro" id="IPR018062">
    <property type="entry name" value="HTH_AraC-typ_CS"/>
</dbReference>
<dbReference type="SMART" id="SM00342">
    <property type="entry name" value="HTH_ARAC"/>
    <property type="match status" value="1"/>
</dbReference>
<dbReference type="SUPFAM" id="SSF52317">
    <property type="entry name" value="Class I glutamine amidotransferase-like"/>
    <property type="match status" value="1"/>
</dbReference>
<evidence type="ECO:0000256" key="1">
    <source>
        <dbReference type="ARBA" id="ARBA00023015"/>
    </source>
</evidence>
<dbReference type="PROSITE" id="PS00041">
    <property type="entry name" value="HTH_ARAC_FAMILY_1"/>
    <property type="match status" value="1"/>
</dbReference>
<evidence type="ECO:0000256" key="2">
    <source>
        <dbReference type="ARBA" id="ARBA00023125"/>
    </source>
</evidence>
<dbReference type="Gene3D" id="1.10.10.60">
    <property type="entry name" value="Homeodomain-like"/>
    <property type="match status" value="1"/>
</dbReference>
<keyword evidence="3" id="KW-0804">Transcription</keyword>
<dbReference type="Proteomes" id="UP001595823">
    <property type="component" value="Unassembled WGS sequence"/>
</dbReference>
<dbReference type="Pfam" id="PF12833">
    <property type="entry name" value="HTH_18"/>
    <property type="match status" value="1"/>
</dbReference>
<dbReference type="Pfam" id="PF01965">
    <property type="entry name" value="DJ-1_PfpI"/>
    <property type="match status" value="1"/>
</dbReference>
<evidence type="ECO:0000259" key="4">
    <source>
        <dbReference type="PROSITE" id="PS01124"/>
    </source>
</evidence>
<comment type="caution">
    <text evidence="5">The sequence shown here is derived from an EMBL/GenBank/DDBJ whole genome shotgun (WGS) entry which is preliminary data.</text>
</comment>
<sequence>MHNREIVFVLFDGVKMLDVTGPAEVFAEAGKFGADYELRYASVSGEPVRTSIGTRFAVDTAADRVADTDTLIVSGGDDLVDHPIPRGLLDAVRRLGPRSRRLVSICTGSFILAGAGLLDGRRATTHWRHADLLARAHPAIRVRPDALFVEDRGVYTSAGVSAGIDLALALVEADHGPDLARDVARNLVMFMQRPGGQSQFSEPLAIRPPRTPALRAVVDLVAAEPARAHTTSSLARVAGVSPRHLTRLFAAELGVSPARFVERTRLDHAKRLLDGGHSVSQAARASGFGSPETLRRTFVARFGIPPSQYQELHAKASSG</sequence>
<keyword evidence="2" id="KW-0238">DNA-binding</keyword>
<dbReference type="PROSITE" id="PS01124">
    <property type="entry name" value="HTH_ARAC_FAMILY_2"/>
    <property type="match status" value="1"/>
</dbReference>
<evidence type="ECO:0000313" key="6">
    <source>
        <dbReference type="Proteomes" id="UP001595823"/>
    </source>
</evidence>
<dbReference type="Gene3D" id="3.40.50.880">
    <property type="match status" value="1"/>
</dbReference>
<protein>
    <submittedName>
        <fullName evidence="5">GlxA family transcriptional regulator</fullName>
    </submittedName>
</protein>
<accession>A0ABV8U239</accession>
<dbReference type="InterPro" id="IPR009057">
    <property type="entry name" value="Homeodomain-like_sf"/>
</dbReference>
<name>A0ABV8U239_9ACTN</name>
<dbReference type="InterPro" id="IPR052158">
    <property type="entry name" value="INH-QAR"/>
</dbReference>
<dbReference type="PANTHER" id="PTHR43130">
    <property type="entry name" value="ARAC-FAMILY TRANSCRIPTIONAL REGULATOR"/>
    <property type="match status" value="1"/>
</dbReference>
<dbReference type="InterPro" id="IPR018060">
    <property type="entry name" value="HTH_AraC"/>
</dbReference>
<organism evidence="5 6">
    <name type="scientific">Salininema proteolyticum</name>
    <dbReference type="NCBI Taxonomy" id="1607685"/>
    <lineage>
        <taxon>Bacteria</taxon>
        <taxon>Bacillati</taxon>
        <taxon>Actinomycetota</taxon>
        <taxon>Actinomycetes</taxon>
        <taxon>Glycomycetales</taxon>
        <taxon>Glycomycetaceae</taxon>
        <taxon>Salininema</taxon>
    </lineage>
</organism>
<dbReference type="InterPro" id="IPR029062">
    <property type="entry name" value="Class_I_gatase-like"/>
</dbReference>